<reference evidence="2" key="1">
    <citation type="submission" date="2022-11" db="UniProtKB">
        <authorList>
            <consortium name="WormBaseParasite"/>
        </authorList>
    </citation>
    <scope>IDENTIFICATION</scope>
</reference>
<sequence length="73" mass="8211">MKNYCASQDIDGNPKTIPIGKRCGFDKNFICHKEGEDKPICKCSDGFKFKMFSHSPTCEAIESDFNQIASNED</sequence>
<dbReference type="AlphaFoldDB" id="A0A914C6J7"/>
<dbReference type="WBParaSite" id="ACRNAN_Path_433.g1630.t1">
    <property type="protein sequence ID" value="ACRNAN_Path_433.g1630.t1"/>
    <property type="gene ID" value="ACRNAN_Path_433.g1630"/>
</dbReference>
<name>A0A914C6J7_9BILA</name>
<accession>A0A914C6J7</accession>
<keyword evidence="1" id="KW-1185">Reference proteome</keyword>
<evidence type="ECO:0000313" key="1">
    <source>
        <dbReference type="Proteomes" id="UP000887540"/>
    </source>
</evidence>
<evidence type="ECO:0000313" key="2">
    <source>
        <dbReference type="WBParaSite" id="ACRNAN_Path_433.g1630.t1"/>
    </source>
</evidence>
<protein>
    <submittedName>
        <fullName evidence="2">Uncharacterized protein</fullName>
    </submittedName>
</protein>
<proteinExistence type="predicted"/>
<organism evidence="1 2">
    <name type="scientific">Acrobeloides nanus</name>
    <dbReference type="NCBI Taxonomy" id="290746"/>
    <lineage>
        <taxon>Eukaryota</taxon>
        <taxon>Metazoa</taxon>
        <taxon>Ecdysozoa</taxon>
        <taxon>Nematoda</taxon>
        <taxon>Chromadorea</taxon>
        <taxon>Rhabditida</taxon>
        <taxon>Tylenchina</taxon>
        <taxon>Cephalobomorpha</taxon>
        <taxon>Cephaloboidea</taxon>
        <taxon>Cephalobidae</taxon>
        <taxon>Acrobeloides</taxon>
    </lineage>
</organism>
<dbReference type="Proteomes" id="UP000887540">
    <property type="component" value="Unplaced"/>
</dbReference>